<keyword evidence="2" id="KW-1185">Reference proteome</keyword>
<evidence type="ECO:0000313" key="2">
    <source>
        <dbReference type="Proteomes" id="UP001163324"/>
    </source>
</evidence>
<name>A0ACC0V965_9HYPO</name>
<reference evidence="1" key="1">
    <citation type="submission" date="2022-10" db="EMBL/GenBank/DDBJ databases">
        <title>Complete Genome of Trichothecium roseum strain YXFP-22015, a Plant Pathogen Isolated from Citrus.</title>
        <authorList>
            <person name="Wang Y."/>
            <person name="Zhu L."/>
        </authorList>
    </citation>
    <scope>NUCLEOTIDE SEQUENCE</scope>
    <source>
        <strain evidence="1">YXFP-22015</strain>
    </source>
</reference>
<dbReference type="EMBL" id="CM047941">
    <property type="protein sequence ID" value="KAI9903026.1"/>
    <property type="molecule type" value="Genomic_DNA"/>
</dbReference>
<evidence type="ECO:0000313" key="1">
    <source>
        <dbReference type="EMBL" id="KAI9903026.1"/>
    </source>
</evidence>
<accession>A0ACC0V965</accession>
<protein>
    <submittedName>
        <fullName evidence="1">Uncharacterized protein</fullName>
    </submittedName>
</protein>
<organism evidence="1 2">
    <name type="scientific">Trichothecium roseum</name>
    <dbReference type="NCBI Taxonomy" id="47278"/>
    <lineage>
        <taxon>Eukaryota</taxon>
        <taxon>Fungi</taxon>
        <taxon>Dikarya</taxon>
        <taxon>Ascomycota</taxon>
        <taxon>Pezizomycotina</taxon>
        <taxon>Sordariomycetes</taxon>
        <taxon>Hypocreomycetidae</taxon>
        <taxon>Hypocreales</taxon>
        <taxon>Hypocreales incertae sedis</taxon>
        <taxon>Trichothecium</taxon>
    </lineage>
</organism>
<proteinExistence type="predicted"/>
<comment type="caution">
    <text evidence="1">The sequence shown here is derived from an EMBL/GenBank/DDBJ whole genome shotgun (WGS) entry which is preliminary data.</text>
</comment>
<gene>
    <name evidence="1" type="ORF">N3K66_002378</name>
</gene>
<sequence length="551" mass="59817">MAPKQAGSGRDKPPPKTAQHNPEKLCSLTVTHKDDILIDAPPPAVNPWTSNAQKRPKPSAPGPKPNTQELGSLQSDSDSARETSASAVATKDEISNLKDEKDPAKAPDAAEEEPKHDAQNTKSSESQKDTQCEVVGDTPLPVVEQPQNTSTDAAGDVPAGSNAHPDAQSAASLAPIVGQTGGLSQAREASSDSKALDKEAAHRPGDPPKLSTPPKSTEPSKNPSHDGEPGPKPGPSPRPGRDQSAEAELDRSSTDSNPSSSASIPAQADTVQVDHAMLWHYPQGADIRVFSFAPNMHSHAHRHIIVERSGWYRQHLPPSNQDGSPVNITVNCCPSAVISSLYFMYSGRLEWCETQDIFDSRYLPQCVLSYCASVYFRIPTMMHYVLNKIKSRARDLRAELVSISLKHGERAVGQCFHYSYAHLQDAFDIAYAQADQDVMKPVRLALAYVWDRVAPFLMCHSSATEAWKAHQGKVMLDVLEFRRLCEATPGAPSPWNLDTPETIRAFMEKPSIQKGTQPGSWVHVPYFVAPKQTSPKYPHGQTPGAIMPSAP</sequence>
<dbReference type="Proteomes" id="UP001163324">
    <property type="component" value="Chromosome 2"/>
</dbReference>